<evidence type="ECO:0000256" key="3">
    <source>
        <dbReference type="ARBA" id="ARBA00011738"/>
    </source>
</evidence>
<dbReference type="InterPro" id="IPR018300">
    <property type="entry name" value="Aminotrans_IV_CS"/>
</dbReference>
<evidence type="ECO:0000256" key="4">
    <source>
        <dbReference type="ARBA" id="ARBA00022898"/>
    </source>
</evidence>
<evidence type="ECO:0000256" key="6">
    <source>
        <dbReference type="ARBA" id="ARBA00023239"/>
    </source>
</evidence>
<comment type="cofactor">
    <cofactor evidence="1 11">
        <name>pyridoxal 5'-phosphate</name>
        <dbReference type="ChEBI" id="CHEBI:597326"/>
    </cofactor>
</comment>
<dbReference type="InterPro" id="IPR036038">
    <property type="entry name" value="Aminotransferase-like"/>
</dbReference>
<dbReference type="PANTHER" id="PTHR42743:SF2">
    <property type="entry name" value="AMINODEOXYCHORISMATE LYASE"/>
    <property type="match status" value="1"/>
</dbReference>
<name>A0ABU9D526_9PROT</name>
<comment type="pathway">
    <text evidence="7">Cofactor biosynthesis; tetrahydrofolate biosynthesis; 4-aminobenzoate from chorismate: step 2/2.</text>
</comment>
<evidence type="ECO:0000256" key="7">
    <source>
        <dbReference type="ARBA" id="ARBA00035633"/>
    </source>
</evidence>
<dbReference type="Pfam" id="PF01063">
    <property type="entry name" value="Aminotran_4"/>
    <property type="match status" value="1"/>
</dbReference>
<dbReference type="InterPro" id="IPR043131">
    <property type="entry name" value="BCAT-like_N"/>
</dbReference>
<dbReference type="RefSeq" id="WP_341369484.1">
    <property type="nucleotide sequence ID" value="NZ_JBBPCO010000001.1"/>
</dbReference>
<evidence type="ECO:0000256" key="5">
    <source>
        <dbReference type="ARBA" id="ARBA00022909"/>
    </source>
</evidence>
<keyword evidence="13" id="KW-1185">Reference proteome</keyword>
<keyword evidence="5" id="KW-0289">Folate biosynthesis</keyword>
<gene>
    <name evidence="12" type="primary">pabC</name>
    <name evidence="12" type="ORF">WOB96_01460</name>
</gene>
<comment type="subunit">
    <text evidence="3">Homodimer.</text>
</comment>
<accession>A0ABU9D526</accession>
<evidence type="ECO:0000256" key="8">
    <source>
        <dbReference type="ARBA" id="ARBA00035676"/>
    </source>
</evidence>
<evidence type="ECO:0000256" key="10">
    <source>
        <dbReference type="RuleBase" id="RU004106"/>
    </source>
</evidence>
<dbReference type="PROSITE" id="PS00770">
    <property type="entry name" value="AA_TRANSFER_CLASS_4"/>
    <property type="match status" value="1"/>
</dbReference>
<evidence type="ECO:0000313" key="13">
    <source>
        <dbReference type="Proteomes" id="UP001446205"/>
    </source>
</evidence>
<dbReference type="NCBIfam" id="TIGR03461">
    <property type="entry name" value="pabC_Proteo"/>
    <property type="match status" value="1"/>
</dbReference>
<dbReference type="InterPro" id="IPR001544">
    <property type="entry name" value="Aminotrans_IV"/>
</dbReference>
<dbReference type="EC" id="4.1.3.38" evidence="8"/>
<evidence type="ECO:0000313" key="12">
    <source>
        <dbReference type="EMBL" id="MEK8088421.1"/>
    </source>
</evidence>
<evidence type="ECO:0000256" key="9">
    <source>
        <dbReference type="ARBA" id="ARBA00049529"/>
    </source>
</evidence>
<dbReference type="InterPro" id="IPR017824">
    <property type="entry name" value="Aminodeoxychorismate_lyase_IV"/>
</dbReference>
<dbReference type="Gene3D" id="3.20.10.10">
    <property type="entry name" value="D-amino Acid Aminotransferase, subunit A, domain 2"/>
    <property type="match status" value="1"/>
</dbReference>
<comment type="similarity">
    <text evidence="2 10">Belongs to the class-IV pyridoxal-phosphate-dependent aminotransferase family.</text>
</comment>
<dbReference type="GO" id="GO:0008696">
    <property type="term" value="F:4-amino-4-deoxychorismate lyase activity"/>
    <property type="evidence" value="ECO:0007669"/>
    <property type="project" value="UniProtKB-EC"/>
</dbReference>
<reference evidence="12 13" key="1">
    <citation type="submission" date="2024-04" db="EMBL/GenBank/DDBJ databases">
        <authorList>
            <person name="Abashina T."/>
            <person name="Shaikin A."/>
        </authorList>
    </citation>
    <scope>NUCLEOTIDE SEQUENCE [LARGE SCALE GENOMIC DNA]</scope>
    <source>
        <strain evidence="12 13">AAFK</strain>
    </source>
</reference>
<comment type="caution">
    <text evidence="12">The sequence shown here is derived from an EMBL/GenBank/DDBJ whole genome shotgun (WGS) entry which is preliminary data.</text>
</comment>
<dbReference type="EMBL" id="JBBPCO010000001">
    <property type="protein sequence ID" value="MEK8088421.1"/>
    <property type="molecule type" value="Genomic_DNA"/>
</dbReference>
<proteinExistence type="inferred from homology"/>
<protein>
    <recommendedName>
        <fullName evidence="8">aminodeoxychorismate lyase</fullName>
        <ecNumber evidence="8">4.1.3.38</ecNumber>
    </recommendedName>
</protein>
<keyword evidence="4 11" id="KW-0663">Pyridoxal phosphate</keyword>
<keyword evidence="6 12" id="KW-0456">Lyase</keyword>
<comment type="catalytic activity">
    <reaction evidence="9">
        <text>4-amino-4-deoxychorismate = 4-aminobenzoate + pyruvate + H(+)</text>
        <dbReference type="Rhea" id="RHEA:16201"/>
        <dbReference type="ChEBI" id="CHEBI:15361"/>
        <dbReference type="ChEBI" id="CHEBI:15378"/>
        <dbReference type="ChEBI" id="CHEBI:17836"/>
        <dbReference type="ChEBI" id="CHEBI:58406"/>
        <dbReference type="EC" id="4.1.3.38"/>
    </reaction>
</comment>
<organism evidence="12 13">
    <name type="scientific">Thermithiobacillus plumbiphilus</name>
    <dbReference type="NCBI Taxonomy" id="1729899"/>
    <lineage>
        <taxon>Bacteria</taxon>
        <taxon>Pseudomonadati</taxon>
        <taxon>Pseudomonadota</taxon>
        <taxon>Acidithiobacillia</taxon>
        <taxon>Acidithiobacillales</taxon>
        <taxon>Thermithiobacillaceae</taxon>
        <taxon>Thermithiobacillus</taxon>
    </lineage>
</organism>
<dbReference type="PANTHER" id="PTHR42743">
    <property type="entry name" value="AMINO-ACID AMINOTRANSFERASE"/>
    <property type="match status" value="1"/>
</dbReference>
<evidence type="ECO:0000256" key="11">
    <source>
        <dbReference type="RuleBase" id="RU004516"/>
    </source>
</evidence>
<evidence type="ECO:0000256" key="1">
    <source>
        <dbReference type="ARBA" id="ARBA00001933"/>
    </source>
</evidence>
<dbReference type="InterPro" id="IPR050571">
    <property type="entry name" value="Class-IV_PLP-Dep_Aminotrnsfr"/>
</dbReference>
<sequence length="281" mass="31305">MPAVLIDGQPDAQISPWDRGFHYGDGLFETIAVIRGKPLFWAAHLERLSRCASLLRLPAIPEQRWLEDMHALLRPELPRQVIKLILSRGPGDRGYAFTGLETGTRVVYATDWPAFPSCHWQTGVAVGICETPLIGGAPFTRCKTLNRLNQILARQELNSRPGLSEGLMLDSTGLLREGTFTNLFWVRGGRLETPKLDFAGIAGIMRQEIIRWLTERHMPVYELDAPPAILAEASECFVSNSLIGIWPVNSVAGIVNFPTNRPLSNQILSWLETISLVEKAE</sequence>
<dbReference type="InterPro" id="IPR043132">
    <property type="entry name" value="BCAT-like_C"/>
</dbReference>
<dbReference type="SUPFAM" id="SSF56752">
    <property type="entry name" value="D-aminoacid aminotransferase-like PLP-dependent enzymes"/>
    <property type="match status" value="1"/>
</dbReference>
<evidence type="ECO:0000256" key="2">
    <source>
        <dbReference type="ARBA" id="ARBA00009320"/>
    </source>
</evidence>
<dbReference type="Gene3D" id="3.30.470.10">
    <property type="match status" value="1"/>
</dbReference>
<dbReference type="Proteomes" id="UP001446205">
    <property type="component" value="Unassembled WGS sequence"/>
</dbReference>